<protein>
    <submittedName>
        <fullName evidence="2">Uncharacterized protein</fullName>
    </submittedName>
</protein>
<reference evidence="2 3" key="1">
    <citation type="journal article" date="2017" name="Genome Announc.">
        <title>Complete Genome Sequence of Burkholderia stabilis FERMP-21014.</title>
        <authorList>
            <person name="Konishi K."/>
            <person name="Kumagai T."/>
            <person name="Sakasegawa S."/>
            <person name="Tamura T."/>
        </authorList>
    </citation>
    <scope>NUCLEOTIDE SEQUENCE [LARGE SCALE GENOMIC DNA]</scope>
    <source>
        <strain evidence="2 3">FERMP-21014</strain>
    </source>
</reference>
<sequence length="33" mass="3468">MQHGTGMSRGPTVVGLPYRSAHGQASRNPACRS</sequence>
<dbReference type="Proteomes" id="UP000218432">
    <property type="component" value="Chromosome 2"/>
</dbReference>
<dbReference type="EMBL" id="AP018112">
    <property type="protein sequence ID" value="BAX62635.1"/>
    <property type="molecule type" value="Genomic_DNA"/>
</dbReference>
<evidence type="ECO:0000313" key="2">
    <source>
        <dbReference type="EMBL" id="BAX62635.1"/>
    </source>
</evidence>
<evidence type="ECO:0000256" key="1">
    <source>
        <dbReference type="SAM" id="MobiDB-lite"/>
    </source>
</evidence>
<proteinExistence type="predicted"/>
<name>A0A1Y1BS65_9BURK</name>
<gene>
    <name evidence="2" type="ORF">BSFP_055030</name>
</gene>
<evidence type="ECO:0000313" key="3">
    <source>
        <dbReference type="Proteomes" id="UP000218432"/>
    </source>
</evidence>
<accession>A0A1Y1BS65</accession>
<organism evidence="2 3">
    <name type="scientific">Burkholderia stabilis</name>
    <dbReference type="NCBI Taxonomy" id="95485"/>
    <lineage>
        <taxon>Bacteria</taxon>
        <taxon>Pseudomonadati</taxon>
        <taxon>Pseudomonadota</taxon>
        <taxon>Betaproteobacteria</taxon>
        <taxon>Burkholderiales</taxon>
        <taxon>Burkholderiaceae</taxon>
        <taxon>Burkholderia</taxon>
        <taxon>Burkholderia cepacia complex</taxon>
    </lineage>
</organism>
<dbReference type="AlphaFoldDB" id="A0A1Y1BS65"/>
<feature type="region of interest" description="Disordered" evidence="1">
    <location>
        <begin position="1"/>
        <end position="33"/>
    </location>
</feature>